<gene>
    <name evidence="1" type="ORF">QJS10_CPA10g01306</name>
</gene>
<name>A0AAV9DY71_ACOCL</name>
<accession>A0AAV9DY71</accession>
<dbReference type="EMBL" id="JAUJYO010000010">
    <property type="protein sequence ID" value="KAK1306002.1"/>
    <property type="molecule type" value="Genomic_DNA"/>
</dbReference>
<proteinExistence type="predicted"/>
<dbReference type="AlphaFoldDB" id="A0AAV9DY71"/>
<evidence type="ECO:0000313" key="2">
    <source>
        <dbReference type="Proteomes" id="UP001180020"/>
    </source>
</evidence>
<reference evidence="1" key="1">
    <citation type="journal article" date="2023" name="Nat. Commun.">
        <title>Diploid and tetraploid genomes of Acorus and the evolution of monocots.</title>
        <authorList>
            <person name="Ma L."/>
            <person name="Liu K.W."/>
            <person name="Li Z."/>
            <person name="Hsiao Y.Y."/>
            <person name="Qi Y."/>
            <person name="Fu T."/>
            <person name="Tang G.D."/>
            <person name="Zhang D."/>
            <person name="Sun W.H."/>
            <person name="Liu D.K."/>
            <person name="Li Y."/>
            <person name="Chen G.Z."/>
            <person name="Liu X.D."/>
            <person name="Liao X.Y."/>
            <person name="Jiang Y.T."/>
            <person name="Yu X."/>
            <person name="Hao Y."/>
            <person name="Huang J."/>
            <person name="Zhao X.W."/>
            <person name="Ke S."/>
            <person name="Chen Y.Y."/>
            <person name="Wu W.L."/>
            <person name="Hsu J.L."/>
            <person name="Lin Y.F."/>
            <person name="Huang M.D."/>
            <person name="Li C.Y."/>
            <person name="Huang L."/>
            <person name="Wang Z.W."/>
            <person name="Zhao X."/>
            <person name="Zhong W.Y."/>
            <person name="Peng D.H."/>
            <person name="Ahmad S."/>
            <person name="Lan S."/>
            <person name="Zhang J.S."/>
            <person name="Tsai W.C."/>
            <person name="Van de Peer Y."/>
            <person name="Liu Z.J."/>
        </authorList>
    </citation>
    <scope>NUCLEOTIDE SEQUENCE</scope>
    <source>
        <strain evidence="1">CP</strain>
    </source>
</reference>
<evidence type="ECO:0000313" key="1">
    <source>
        <dbReference type="EMBL" id="KAK1306002.1"/>
    </source>
</evidence>
<organism evidence="1 2">
    <name type="scientific">Acorus calamus</name>
    <name type="common">Sweet flag</name>
    <dbReference type="NCBI Taxonomy" id="4465"/>
    <lineage>
        <taxon>Eukaryota</taxon>
        <taxon>Viridiplantae</taxon>
        <taxon>Streptophyta</taxon>
        <taxon>Embryophyta</taxon>
        <taxon>Tracheophyta</taxon>
        <taxon>Spermatophyta</taxon>
        <taxon>Magnoliopsida</taxon>
        <taxon>Liliopsida</taxon>
        <taxon>Acoraceae</taxon>
        <taxon>Acorus</taxon>
    </lineage>
</organism>
<reference evidence="1" key="2">
    <citation type="submission" date="2023-06" db="EMBL/GenBank/DDBJ databases">
        <authorList>
            <person name="Ma L."/>
            <person name="Liu K.-W."/>
            <person name="Li Z."/>
            <person name="Hsiao Y.-Y."/>
            <person name="Qi Y."/>
            <person name="Fu T."/>
            <person name="Tang G."/>
            <person name="Zhang D."/>
            <person name="Sun W.-H."/>
            <person name="Liu D.-K."/>
            <person name="Li Y."/>
            <person name="Chen G.-Z."/>
            <person name="Liu X.-D."/>
            <person name="Liao X.-Y."/>
            <person name="Jiang Y.-T."/>
            <person name="Yu X."/>
            <person name="Hao Y."/>
            <person name="Huang J."/>
            <person name="Zhao X.-W."/>
            <person name="Ke S."/>
            <person name="Chen Y.-Y."/>
            <person name="Wu W.-L."/>
            <person name="Hsu J.-L."/>
            <person name="Lin Y.-F."/>
            <person name="Huang M.-D."/>
            <person name="Li C.-Y."/>
            <person name="Huang L."/>
            <person name="Wang Z.-W."/>
            <person name="Zhao X."/>
            <person name="Zhong W.-Y."/>
            <person name="Peng D.-H."/>
            <person name="Ahmad S."/>
            <person name="Lan S."/>
            <person name="Zhang J.-S."/>
            <person name="Tsai W.-C."/>
            <person name="Van De Peer Y."/>
            <person name="Liu Z.-J."/>
        </authorList>
    </citation>
    <scope>NUCLEOTIDE SEQUENCE</scope>
    <source>
        <strain evidence="1">CP</strain>
        <tissue evidence="1">Leaves</tissue>
    </source>
</reference>
<comment type="caution">
    <text evidence="1">The sequence shown here is derived from an EMBL/GenBank/DDBJ whole genome shotgun (WGS) entry which is preliminary data.</text>
</comment>
<dbReference type="Proteomes" id="UP001180020">
    <property type="component" value="Unassembled WGS sequence"/>
</dbReference>
<protein>
    <submittedName>
        <fullName evidence="1">Uncharacterized protein</fullName>
    </submittedName>
</protein>
<sequence>MPLAGLLRAHLRKRSVGGRGEGLHSKPRVQILPSQVKFMSYEVDTVEAYRSRDIPSVIIAFVDLSMLAVSTSTWRYNVKRFELMSMMKM</sequence>
<keyword evidence="2" id="KW-1185">Reference proteome</keyword>